<proteinExistence type="predicted"/>
<comment type="caution">
    <text evidence="1">The sequence shown here is derived from an EMBL/GenBank/DDBJ whole genome shotgun (WGS) entry which is preliminary data.</text>
</comment>
<dbReference type="AlphaFoldDB" id="X1MF11"/>
<dbReference type="EMBL" id="BARV01019337">
    <property type="protein sequence ID" value="GAI29853.1"/>
    <property type="molecule type" value="Genomic_DNA"/>
</dbReference>
<feature type="non-terminal residue" evidence="1">
    <location>
        <position position="1"/>
    </location>
</feature>
<name>X1MF11_9ZZZZ</name>
<reference evidence="1" key="1">
    <citation type="journal article" date="2014" name="Front. Microbiol.">
        <title>High frequency of phylogenetically diverse reductive dehalogenase-homologous genes in deep subseafloor sedimentary metagenomes.</title>
        <authorList>
            <person name="Kawai M."/>
            <person name="Futagami T."/>
            <person name="Toyoda A."/>
            <person name="Takaki Y."/>
            <person name="Nishi S."/>
            <person name="Hori S."/>
            <person name="Arai W."/>
            <person name="Tsubouchi T."/>
            <person name="Morono Y."/>
            <person name="Uchiyama I."/>
            <person name="Ito T."/>
            <person name="Fujiyama A."/>
            <person name="Inagaki F."/>
            <person name="Takami H."/>
        </authorList>
    </citation>
    <scope>NUCLEOTIDE SEQUENCE</scope>
    <source>
        <strain evidence="1">Expedition CK06-06</strain>
    </source>
</reference>
<organism evidence="1">
    <name type="scientific">marine sediment metagenome</name>
    <dbReference type="NCBI Taxonomy" id="412755"/>
    <lineage>
        <taxon>unclassified sequences</taxon>
        <taxon>metagenomes</taxon>
        <taxon>ecological metagenomes</taxon>
    </lineage>
</organism>
<evidence type="ECO:0000313" key="1">
    <source>
        <dbReference type="EMBL" id="GAI29853.1"/>
    </source>
</evidence>
<protein>
    <submittedName>
        <fullName evidence="1">Uncharacterized protein</fullName>
    </submittedName>
</protein>
<gene>
    <name evidence="1" type="ORF">S06H3_32511</name>
</gene>
<sequence>IATKHHLKDKKMKNLPSDSDKIRSKKLHYLKTHYLWYPELSRLI</sequence>
<accession>X1MF11</accession>